<feature type="non-terminal residue" evidence="3">
    <location>
        <position position="765"/>
    </location>
</feature>
<feature type="compositionally biased region" description="Basic and acidic residues" evidence="2">
    <location>
        <begin position="483"/>
        <end position="493"/>
    </location>
</feature>
<evidence type="ECO:0000256" key="1">
    <source>
        <dbReference type="SAM" id="Coils"/>
    </source>
</evidence>
<feature type="compositionally biased region" description="Polar residues" evidence="2">
    <location>
        <begin position="316"/>
        <end position="337"/>
    </location>
</feature>
<protein>
    <submittedName>
        <fullName evidence="3">Uncharacterized protein</fullName>
    </submittedName>
</protein>
<feature type="compositionally biased region" description="Basic residues" evidence="2">
    <location>
        <begin position="494"/>
        <end position="507"/>
    </location>
</feature>
<feature type="compositionally biased region" description="Basic residues" evidence="2">
    <location>
        <begin position="257"/>
        <end position="270"/>
    </location>
</feature>
<feature type="compositionally biased region" description="Basic and acidic residues" evidence="2">
    <location>
        <begin position="213"/>
        <end position="224"/>
    </location>
</feature>
<feature type="coiled-coil region" evidence="1">
    <location>
        <begin position="615"/>
        <end position="663"/>
    </location>
</feature>
<dbReference type="Proteomes" id="UP001177023">
    <property type="component" value="Unassembled WGS sequence"/>
</dbReference>
<gene>
    <name evidence="3" type="ORF">MSPICULIGERA_LOCUS22756</name>
</gene>
<feature type="region of interest" description="Disordered" evidence="2">
    <location>
        <begin position="427"/>
        <end position="510"/>
    </location>
</feature>
<feature type="compositionally biased region" description="Polar residues" evidence="2">
    <location>
        <begin position="727"/>
        <end position="736"/>
    </location>
</feature>
<feature type="region of interest" description="Disordered" evidence="2">
    <location>
        <begin position="76"/>
        <end position="125"/>
    </location>
</feature>
<proteinExistence type="predicted"/>
<feature type="compositionally biased region" description="Basic residues" evidence="2">
    <location>
        <begin position="464"/>
        <end position="482"/>
    </location>
</feature>
<feature type="compositionally biased region" description="Low complexity" evidence="2">
    <location>
        <begin position="338"/>
        <end position="352"/>
    </location>
</feature>
<feature type="compositionally biased region" description="Polar residues" evidence="2">
    <location>
        <begin position="76"/>
        <end position="108"/>
    </location>
</feature>
<feature type="compositionally biased region" description="Basic and acidic residues" evidence="2">
    <location>
        <begin position="246"/>
        <end position="256"/>
    </location>
</feature>
<reference evidence="3" key="1">
    <citation type="submission" date="2023-06" db="EMBL/GenBank/DDBJ databases">
        <authorList>
            <person name="Delattre M."/>
        </authorList>
    </citation>
    <scope>NUCLEOTIDE SEQUENCE</scope>
    <source>
        <strain evidence="3">AF72</strain>
    </source>
</reference>
<feature type="region of interest" description="Disordered" evidence="2">
    <location>
        <begin position="702"/>
        <end position="765"/>
    </location>
</feature>
<name>A0AA36DDI1_9BILA</name>
<keyword evidence="1" id="KW-0175">Coiled coil</keyword>
<evidence type="ECO:0000256" key="2">
    <source>
        <dbReference type="SAM" id="MobiDB-lite"/>
    </source>
</evidence>
<sequence length="765" mass="86268">MWQARYLLRRGEIRLRSEQERLEYLVLRRQAELERAQGGVSPGWRRLARLKRHRLRNALRWARTKLLKVDRDASYSTSSTTRTGIPTDCSPTTSKTARNVSSPLTPTMAQTVSTSSTPTTAPTVSSPIITTTATIQPVKENRHEMPLDKNETSFWTRILLLGCAVFPCCRKLPIEECAVPDDVEVLPRTTVIDEKEKHPENAPKLLQPDASNDQERKKQLKEVPHTSAKKKKKNKRARKERRKDKEHKPEKGTDKKAKNRKKRKTKHKVRAAVSSEKFTGPAPLYDEARMANTDLDKSEMLFEGKSAPSYDEPTDCSPTTSKTARNVSSPLTPTMAQTVSTSSTPTTAPTVSSPIITTTATIEPVKVEQEYGMQCLENRHEMPLDKNETSFWTRILLLGCAVFPCCRKLPIEECAVPDDVEVLPRTTVIDEKEKHPENAPKLLQPDASNDQERKKQLKEEPHTSAKKKKKNKRARKERRKDKEHKPEKGTDKKAKNRKKRKTKHKVRAAVSSEKFTGPAPLYDEARMANTNLDEFEMLVEEQPAPSYDEACMIENPDGRVQAAGDARRKKDYDKKTRRAIREGRYLGGHGKVSKEELEEIVEGHIWKARFISLEAKALAAAADKIADEMEIYEQKLAGRKEKIASLKEQLRNKEKELRRKTGKRELDDIDDFVINEYLPTPITATSSPATPLCRDPQHIFPQQKITDPPARTDNNGTAPPSSPGIRTATQLNSTPILTAAARNPQNHHPTAAVVATAPGSRPNKN</sequence>
<accession>A0AA36DDI1</accession>
<comment type="caution">
    <text evidence="3">The sequence shown here is derived from an EMBL/GenBank/DDBJ whole genome shotgun (WGS) entry which is preliminary data.</text>
</comment>
<evidence type="ECO:0000313" key="3">
    <source>
        <dbReference type="EMBL" id="CAJ0584711.1"/>
    </source>
</evidence>
<feature type="compositionally biased region" description="Basic and acidic residues" evidence="2">
    <location>
        <begin position="191"/>
        <end position="201"/>
    </location>
</feature>
<feature type="compositionally biased region" description="Basic and acidic residues" evidence="2">
    <location>
        <begin position="450"/>
        <end position="463"/>
    </location>
</feature>
<feature type="region of interest" description="Disordered" evidence="2">
    <location>
        <begin position="190"/>
        <end position="273"/>
    </location>
</feature>
<feature type="compositionally biased region" description="Basic and acidic residues" evidence="2">
    <location>
        <begin position="428"/>
        <end position="438"/>
    </location>
</feature>
<dbReference type="AlphaFoldDB" id="A0AA36DDI1"/>
<keyword evidence="4" id="KW-1185">Reference proteome</keyword>
<feature type="region of interest" description="Disordered" evidence="2">
    <location>
        <begin position="305"/>
        <end position="352"/>
    </location>
</feature>
<dbReference type="EMBL" id="CATQJA010002700">
    <property type="protein sequence ID" value="CAJ0584711.1"/>
    <property type="molecule type" value="Genomic_DNA"/>
</dbReference>
<organism evidence="3 4">
    <name type="scientific">Mesorhabditis spiculigera</name>
    <dbReference type="NCBI Taxonomy" id="96644"/>
    <lineage>
        <taxon>Eukaryota</taxon>
        <taxon>Metazoa</taxon>
        <taxon>Ecdysozoa</taxon>
        <taxon>Nematoda</taxon>
        <taxon>Chromadorea</taxon>
        <taxon>Rhabditida</taxon>
        <taxon>Rhabditina</taxon>
        <taxon>Rhabditomorpha</taxon>
        <taxon>Rhabditoidea</taxon>
        <taxon>Rhabditidae</taxon>
        <taxon>Mesorhabditinae</taxon>
        <taxon>Mesorhabditis</taxon>
    </lineage>
</organism>
<feature type="compositionally biased region" description="Low complexity" evidence="2">
    <location>
        <begin position="109"/>
        <end position="125"/>
    </location>
</feature>
<evidence type="ECO:0000313" key="4">
    <source>
        <dbReference type="Proteomes" id="UP001177023"/>
    </source>
</evidence>
<feature type="compositionally biased region" description="Basic residues" evidence="2">
    <location>
        <begin position="227"/>
        <end position="245"/>
    </location>
</feature>